<dbReference type="GO" id="GO:0016747">
    <property type="term" value="F:acyltransferase activity, transferring groups other than amino-acyl groups"/>
    <property type="evidence" value="ECO:0007669"/>
    <property type="project" value="InterPro"/>
</dbReference>
<gene>
    <name evidence="2" type="ORF">H9L09_02335</name>
</gene>
<protein>
    <submittedName>
        <fullName evidence="2">GNAT family N-acetyltransferase</fullName>
    </submittedName>
</protein>
<dbReference type="Pfam" id="PF13508">
    <property type="entry name" value="Acetyltransf_7"/>
    <property type="match status" value="1"/>
</dbReference>
<evidence type="ECO:0000313" key="3">
    <source>
        <dbReference type="Proteomes" id="UP000515947"/>
    </source>
</evidence>
<accession>A0A7G9RCK7</accession>
<dbReference type="Gene3D" id="3.40.630.30">
    <property type="match status" value="1"/>
</dbReference>
<evidence type="ECO:0000313" key="2">
    <source>
        <dbReference type="EMBL" id="QNN53332.1"/>
    </source>
</evidence>
<sequence length="338" mass="36523">MPSLSDLLITRIDPLELDLATADGIAEVLTASSAAAGLGMPPRSGAAALLSRQLQSDGTPVDGLWVATVGDRVIGHLDLELPAQENTDSAHLRGNVHPELRGHGVGRALLEEGVRAATDAGRAKLYTGAFSGGDGIAVLERWGFTATPGRYAVRRVDLHEAPHGLWDRLYDEAAGHAADYELVHLVGPTPPGQLEQMATLHEAINDAPADDEDEEPALFDAERVRRYDAAMAGRRQTVHRVVAVHRSTGEWAGLSMLCVDEFGPGLAFQEDTSVVRAHRGHRLGLLMKADMLRWISRERPEVGAVDTWNATSNHHMIAVNERLGAQVVAEHVGYRRDL</sequence>
<dbReference type="SUPFAM" id="SSF55729">
    <property type="entry name" value="Acyl-CoA N-acyltransferases (Nat)"/>
    <property type="match status" value="2"/>
</dbReference>
<proteinExistence type="predicted"/>
<dbReference type="PROSITE" id="PS51186">
    <property type="entry name" value="GNAT"/>
    <property type="match status" value="1"/>
</dbReference>
<dbReference type="InterPro" id="IPR000182">
    <property type="entry name" value="GNAT_dom"/>
</dbReference>
<dbReference type="EMBL" id="CP060713">
    <property type="protein sequence ID" value="QNN53332.1"/>
    <property type="molecule type" value="Genomic_DNA"/>
</dbReference>
<keyword evidence="3" id="KW-1185">Reference proteome</keyword>
<feature type="domain" description="N-acetyltransferase" evidence="1">
    <location>
        <begin position="15"/>
        <end position="172"/>
    </location>
</feature>
<dbReference type="KEGG" id="nmes:H9L09_02335"/>
<dbReference type="InterPro" id="IPR016181">
    <property type="entry name" value="Acyl_CoA_acyltransferase"/>
</dbReference>
<keyword evidence="2" id="KW-0808">Transferase</keyword>
<dbReference type="CDD" id="cd04301">
    <property type="entry name" value="NAT_SF"/>
    <property type="match status" value="1"/>
</dbReference>
<reference evidence="2 3" key="1">
    <citation type="submission" date="2020-08" db="EMBL/GenBank/DDBJ databases">
        <title>Genome sequence of Nocardioides mesophilus KACC 16243T.</title>
        <authorList>
            <person name="Hyun D.-W."/>
            <person name="Bae J.-W."/>
        </authorList>
    </citation>
    <scope>NUCLEOTIDE SEQUENCE [LARGE SCALE GENOMIC DNA]</scope>
    <source>
        <strain evidence="2 3">KACC 16243</strain>
    </source>
</reference>
<dbReference type="Proteomes" id="UP000515947">
    <property type="component" value="Chromosome"/>
</dbReference>
<dbReference type="AlphaFoldDB" id="A0A7G9RCK7"/>
<evidence type="ECO:0000259" key="1">
    <source>
        <dbReference type="PROSITE" id="PS51186"/>
    </source>
</evidence>
<dbReference type="RefSeq" id="WP_187579174.1">
    <property type="nucleotide sequence ID" value="NZ_CP060713.1"/>
</dbReference>
<organism evidence="2 3">
    <name type="scientific">Nocardioides mesophilus</name>
    <dbReference type="NCBI Taxonomy" id="433659"/>
    <lineage>
        <taxon>Bacteria</taxon>
        <taxon>Bacillati</taxon>
        <taxon>Actinomycetota</taxon>
        <taxon>Actinomycetes</taxon>
        <taxon>Propionibacteriales</taxon>
        <taxon>Nocardioidaceae</taxon>
        <taxon>Nocardioides</taxon>
    </lineage>
</organism>
<name>A0A7G9RCK7_9ACTN</name>